<dbReference type="EMBL" id="JACEIK010002763">
    <property type="protein sequence ID" value="MCD9638711.1"/>
    <property type="molecule type" value="Genomic_DNA"/>
</dbReference>
<accession>A0ABS8UV88</accession>
<proteinExistence type="predicted"/>
<name>A0ABS8UV88_DATST</name>
<evidence type="ECO:0000313" key="1">
    <source>
        <dbReference type="EMBL" id="MCD9638711.1"/>
    </source>
</evidence>
<sequence>MVHDTAIIGNNEKLVNWNKSEESKVHRDVLPNTVKLIMMGSVLRFQTRRGAQTKLSFITTKGKALESCPSIKKRAYIGKGSSKQAPTQSSKLVRPPRCYGMKWVKDSRRKWLKNSKPKRYDIELVVDQQNLK</sequence>
<evidence type="ECO:0000313" key="2">
    <source>
        <dbReference type="Proteomes" id="UP000823775"/>
    </source>
</evidence>
<dbReference type="Proteomes" id="UP000823775">
    <property type="component" value="Unassembled WGS sequence"/>
</dbReference>
<keyword evidence="2" id="KW-1185">Reference proteome</keyword>
<gene>
    <name evidence="1" type="ORF">HAX54_022848</name>
</gene>
<comment type="caution">
    <text evidence="1">The sequence shown here is derived from an EMBL/GenBank/DDBJ whole genome shotgun (WGS) entry which is preliminary data.</text>
</comment>
<reference evidence="1 2" key="1">
    <citation type="journal article" date="2021" name="BMC Genomics">
        <title>Datura genome reveals duplications of psychoactive alkaloid biosynthetic genes and high mutation rate following tissue culture.</title>
        <authorList>
            <person name="Rajewski A."/>
            <person name="Carter-House D."/>
            <person name="Stajich J."/>
            <person name="Litt A."/>
        </authorList>
    </citation>
    <scope>NUCLEOTIDE SEQUENCE [LARGE SCALE GENOMIC DNA]</scope>
    <source>
        <strain evidence="1">AR-01</strain>
    </source>
</reference>
<protein>
    <submittedName>
        <fullName evidence="1">Uncharacterized protein</fullName>
    </submittedName>
</protein>
<organism evidence="1 2">
    <name type="scientific">Datura stramonium</name>
    <name type="common">Jimsonweed</name>
    <name type="synonym">Common thornapple</name>
    <dbReference type="NCBI Taxonomy" id="4076"/>
    <lineage>
        <taxon>Eukaryota</taxon>
        <taxon>Viridiplantae</taxon>
        <taxon>Streptophyta</taxon>
        <taxon>Embryophyta</taxon>
        <taxon>Tracheophyta</taxon>
        <taxon>Spermatophyta</taxon>
        <taxon>Magnoliopsida</taxon>
        <taxon>eudicotyledons</taxon>
        <taxon>Gunneridae</taxon>
        <taxon>Pentapetalae</taxon>
        <taxon>asterids</taxon>
        <taxon>lamiids</taxon>
        <taxon>Solanales</taxon>
        <taxon>Solanaceae</taxon>
        <taxon>Solanoideae</taxon>
        <taxon>Datureae</taxon>
        <taxon>Datura</taxon>
    </lineage>
</organism>
<feature type="non-terminal residue" evidence="1">
    <location>
        <position position="132"/>
    </location>
</feature>